<gene>
    <name evidence="1" type="ORF">GGI25_003303</name>
</gene>
<evidence type="ECO:0000313" key="1">
    <source>
        <dbReference type="EMBL" id="KAJ2677083.1"/>
    </source>
</evidence>
<organism evidence="1 2">
    <name type="scientific">Coemansia spiralis</name>
    <dbReference type="NCBI Taxonomy" id="417178"/>
    <lineage>
        <taxon>Eukaryota</taxon>
        <taxon>Fungi</taxon>
        <taxon>Fungi incertae sedis</taxon>
        <taxon>Zoopagomycota</taxon>
        <taxon>Kickxellomycotina</taxon>
        <taxon>Kickxellomycetes</taxon>
        <taxon>Kickxellales</taxon>
        <taxon>Kickxellaceae</taxon>
        <taxon>Coemansia</taxon>
    </lineage>
</organism>
<dbReference type="Proteomes" id="UP001151518">
    <property type="component" value="Unassembled WGS sequence"/>
</dbReference>
<protein>
    <submittedName>
        <fullName evidence="1">Uncharacterized protein</fullName>
    </submittedName>
</protein>
<proteinExistence type="predicted"/>
<comment type="caution">
    <text evidence="1">The sequence shown here is derived from an EMBL/GenBank/DDBJ whole genome shotgun (WGS) entry which is preliminary data.</text>
</comment>
<dbReference type="EMBL" id="JANBTW010000035">
    <property type="protein sequence ID" value="KAJ2677083.1"/>
    <property type="molecule type" value="Genomic_DNA"/>
</dbReference>
<accession>A0A9W8G8S8</accession>
<dbReference type="AlphaFoldDB" id="A0A9W8G8S8"/>
<reference evidence="1" key="1">
    <citation type="submission" date="2022-07" db="EMBL/GenBank/DDBJ databases">
        <title>Phylogenomic reconstructions and comparative analyses of Kickxellomycotina fungi.</title>
        <authorList>
            <person name="Reynolds N.K."/>
            <person name="Stajich J.E."/>
            <person name="Barry K."/>
            <person name="Grigoriev I.V."/>
            <person name="Crous P."/>
            <person name="Smith M.E."/>
        </authorList>
    </citation>
    <scope>NUCLEOTIDE SEQUENCE</scope>
    <source>
        <strain evidence="1">NRRL 3115</strain>
    </source>
</reference>
<sequence>MSSGDKPTSQPTSYHFYLRNPFNNGFIGTPPTTIEVSATDTLDMVSAKLMPYYEEFAAHDARAKYVFHIYKTYNMMTPVVLVGEERFQAKFPWNLMSLYIVRKGLVDESGSQTTGTKSEMLMEELAE</sequence>
<evidence type="ECO:0000313" key="2">
    <source>
        <dbReference type="Proteomes" id="UP001151518"/>
    </source>
</evidence>
<name>A0A9W8G8S8_9FUNG</name>